<dbReference type="Gene3D" id="3.30.560.10">
    <property type="entry name" value="Glucose Oxidase, domain 3"/>
    <property type="match status" value="1"/>
</dbReference>
<dbReference type="Proteomes" id="UP000483035">
    <property type="component" value="Unassembled WGS sequence"/>
</dbReference>
<dbReference type="PANTHER" id="PTHR11552">
    <property type="entry name" value="GLUCOSE-METHANOL-CHOLINE GMC OXIDOREDUCTASE"/>
    <property type="match status" value="1"/>
</dbReference>
<comment type="cofactor">
    <cofactor evidence="1">
        <name>FAD</name>
        <dbReference type="ChEBI" id="CHEBI:57692"/>
    </cofactor>
</comment>
<evidence type="ECO:0000259" key="5">
    <source>
        <dbReference type="PROSITE" id="PS00624"/>
    </source>
</evidence>
<dbReference type="Gene3D" id="3.50.50.60">
    <property type="entry name" value="FAD/NAD(P)-binding domain"/>
    <property type="match status" value="1"/>
</dbReference>
<proteinExistence type="inferred from homology"/>
<sequence length="374" mass="40646">AQPHPVALALVEAARATGIPSFDNPNGRMMEAGSGASISDVRADGQRRITIFDSYLRPVLNRENLTILTGASVQRIVIENGRATGVDVLRNGEVHRFNASEQVVLSTGSINTPRILMHSGIGDERELKRLGIPVMQHLPGVGENLQDHLCFPSIFEFREEMPPRGNGSEATIYTKLRSESRSPDVVMCQGEFPICSPEIAQQGVPQHAWSLVAGLARPRSRGRIRLRSAHIQDNIILQLNSLSDAEDVKTAKAAVELSREIGAQSALSEINKREAFPGSVFVDDLESFIRQSAVPFWHQTCTAKMGRDELSVVDGKLKVYGVENLTIADGSVFPRIPTGNTMAPCVVVGERASQILRAELLGENQRTSTVGNAA</sequence>
<dbReference type="RefSeq" id="WP_163993074.1">
    <property type="nucleotide sequence ID" value="NZ_WUEY01000025.1"/>
</dbReference>
<dbReference type="SUPFAM" id="SSF54373">
    <property type="entry name" value="FAD-linked reductases, C-terminal domain"/>
    <property type="match status" value="1"/>
</dbReference>
<keyword evidence="3" id="KW-0285">Flavoprotein</keyword>
<dbReference type="GO" id="GO:0016614">
    <property type="term" value="F:oxidoreductase activity, acting on CH-OH group of donors"/>
    <property type="evidence" value="ECO:0007669"/>
    <property type="project" value="InterPro"/>
</dbReference>
<feature type="domain" description="Glucose-methanol-choline oxidoreductase N-terminal" evidence="5">
    <location>
        <begin position="108"/>
        <end position="122"/>
    </location>
</feature>
<dbReference type="PROSITE" id="PS00624">
    <property type="entry name" value="GMC_OXRED_2"/>
    <property type="match status" value="1"/>
</dbReference>
<dbReference type="InterPro" id="IPR000172">
    <property type="entry name" value="GMC_OxRdtase_N"/>
</dbReference>
<dbReference type="EMBL" id="WUEY01000025">
    <property type="protein sequence ID" value="NEI74123.1"/>
    <property type="molecule type" value="Genomic_DNA"/>
</dbReference>
<feature type="non-terminal residue" evidence="6">
    <location>
        <position position="1"/>
    </location>
</feature>
<protein>
    <submittedName>
        <fullName evidence="6">FAD-binding protein</fullName>
    </submittedName>
</protein>
<comment type="similarity">
    <text evidence="2">Belongs to the GMC oxidoreductase family.</text>
</comment>
<organism evidence="6 7">
    <name type="scientific">Rhizobium lusitanum</name>
    <dbReference type="NCBI Taxonomy" id="293958"/>
    <lineage>
        <taxon>Bacteria</taxon>
        <taxon>Pseudomonadati</taxon>
        <taxon>Pseudomonadota</taxon>
        <taxon>Alphaproteobacteria</taxon>
        <taxon>Hyphomicrobiales</taxon>
        <taxon>Rhizobiaceae</taxon>
        <taxon>Rhizobium/Agrobacterium group</taxon>
        <taxon>Rhizobium</taxon>
    </lineage>
</organism>
<gene>
    <name evidence="6" type="ORF">GR212_31695</name>
</gene>
<dbReference type="SUPFAM" id="SSF51905">
    <property type="entry name" value="FAD/NAD(P)-binding domain"/>
    <property type="match status" value="1"/>
</dbReference>
<evidence type="ECO:0000256" key="3">
    <source>
        <dbReference type="ARBA" id="ARBA00022630"/>
    </source>
</evidence>
<evidence type="ECO:0000313" key="6">
    <source>
        <dbReference type="EMBL" id="NEI74123.1"/>
    </source>
</evidence>
<evidence type="ECO:0000313" key="7">
    <source>
        <dbReference type="Proteomes" id="UP000483035"/>
    </source>
</evidence>
<dbReference type="InterPro" id="IPR036188">
    <property type="entry name" value="FAD/NAD-bd_sf"/>
</dbReference>
<dbReference type="PANTHER" id="PTHR11552:SF147">
    <property type="entry name" value="CHOLINE DEHYDROGENASE, MITOCHONDRIAL"/>
    <property type="match status" value="1"/>
</dbReference>
<name>A0A6L9UDS1_9HYPH</name>
<reference evidence="6 7" key="1">
    <citation type="submission" date="2019-12" db="EMBL/GenBank/DDBJ databases">
        <title>Rhizobium genotypes associated with high levels of biological nitrogen fixation by grain legumes in a temperate-maritime cropping system.</title>
        <authorList>
            <person name="Maluk M."/>
            <person name="Francesc Ferrando Molina F."/>
            <person name="Lopez Del Egido L."/>
            <person name="Lafos M."/>
            <person name="Langarica-Fuentes A."/>
            <person name="Gebre Yohannes G."/>
            <person name="Young M.W."/>
            <person name="Martin P."/>
            <person name="Gantlett R."/>
            <person name="Kenicer G."/>
            <person name="Hawes C."/>
            <person name="Begg G.S."/>
            <person name="Quilliam R.S."/>
            <person name="Squire G.R."/>
            <person name="Poole P.S."/>
            <person name="Young P.W."/>
            <person name="Iannetta P.M."/>
            <person name="James E.K."/>
        </authorList>
    </citation>
    <scope>NUCLEOTIDE SEQUENCE [LARGE SCALE GENOMIC DNA]</scope>
    <source>
        <strain evidence="6 7">JHI1118</strain>
    </source>
</reference>
<dbReference type="Pfam" id="PF00732">
    <property type="entry name" value="GMC_oxred_N"/>
    <property type="match status" value="1"/>
</dbReference>
<comment type="caution">
    <text evidence="6">The sequence shown here is derived from an EMBL/GenBank/DDBJ whole genome shotgun (WGS) entry which is preliminary data.</text>
</comment>
<dbReference type="GO" id="GO:0050660">
    <property type="term" value="F:flavin adenine dinucleotide binding"/>
    <property type="evidence" value="ECO:0007669"/>
    <property type="project" value="InterPro"/>
</dbReference>
<evidence type="ECO:0000256" key="2">
    <source>
        <dbReference type="ARBA" id="ARBA00010790"/>
    </source>
</evidence>
<dbReference type="AlphaFoldDB" id="A0A6L9UDS1"/>
<dbReference type="InterPro" id="IPR007867">
    <property type="entry name" value="GMC_OxRtase_C"/>
</dbReference>
<keyword evidence="4" id="KW-0274">FAD</keyword>
<evidence type="ECO:0000256" key="4">
    <source>
        <dbReference type="ARBA" id="ARBA00022827"/>
    </source>
</evidence>
<dbReference type="InterPro" id="IPR012132">
    <property type="entry name" value="GMC_OxRdtase"/>
</dbReference>
<accession>A0A6L9UDS1</accession>
<evidence type="ECO:0000256" key="1">
    <source>
        <dbReference type="ARBA" id="ARBA00001974"/>
    </source>
</evidence>
<dbReference type="Pfam" id="PF05199">
    <property type="entry name" value="GMC_oxred_C"/>
    <property type="match status" value="1"/>
</dbReference>